<accession>A0A7K8L809</accession>
<evidence type="ECO:0000256" key="1">
    <source>
        <dbReference type="ARBA" id="ARBA00000900"/>
    </source>
</evidence>
<organism evidence="8 9">
    <name type="scientific">Ardeotis kori</name>
    <dbReference type="NCBI Taxonomy" id="89386"/>
    <lineage>
        <taxon>Eukaryota</taxon>
        <taxon>Metazoa</taxon>
        <taxon>Chordata</taxon>
        <taxon>Craniata</taxon>
        <taxon>Vertebrata</taxon>
        <taxon>Euteleostomi</taxon>
        <taxon>Archelosauria</taxon>
        <taxon>Archosauria</taxon>
        <taxon>Dinosauria</taxon>
        <taxon>Saurischia</taxon>
        <taxon>Theropoda</taxon>
        <taxon>Coelurosauria</taxon>
        <taxon>Aves</taxon>
        <taxon>Neognathae</taxon>
        <taxon>Neoaves</taxon>
        <taxon>Otidimorphae</taxon>
        <taxon>Otidiformes</taxon>
        <taxon>Otididae</taxon>
        <taxon>Ardeotis</taxon>
    </lineage>
</organism>
<comment type="catalytic activity">
    <reaction evidence="1">
        <text>S-ubiquitinyl-[E2 ubiquitin-conjugating enzyme]-L-cysteine + [acceptor protein]-L-lysine = [E2 ubiquitin-conjugating enzyme]-L-cysteine + N(6)-ubiquitinyl-[acceptor protein]-L-lysine.</text>
        <dbReference type="EC" id="2.3.2.27"/>
    </reaction>
</comment>
<feature type="non-terminal residue" evidence="8">
    <location>
        <position position="1"/>
    </location>
</feature>
<keyword evidence="3 6" id="KW-0479">Metal-binding</keyword>
<evidence type="ECO:0000256" key="4">
    <source>
        <dbReference type="ARBA" id="ARBA00022771"/>
    </source>
</evidence>
<dbReference type="AlphaFoldDB" id="A0A7K8L809"/>
<feature type="non-terminal residue" evidence="8">
    <location>
        <position position="126"/>
    </location>
</feature>
<protein>
    <recommendedName>
        <fullName evidence="2">RING-type E3 ubiquitin transferase</fullName>
        <ecNumber evidence="2">2.3.2.27</ecNumber>
    </recommendedName>
</protein>
<evidence type="ECO:0000256" key="5">
    <source>
        <dbReference type="ARBA" id="ARBA00022833"/>
    </source>
</evidence>
<proteinExistence type="predicted"/>
<reference evidence="8 9" key="1">
    <citation type="submission" date="2019-09" db="EMBL/GenBank/DDBJ databases">
        <title>Bird 10,000 Genomes (B10K) Project - Family phase.</title>
        <authorList>
            <person name="Zhang G."/>
        </authorList>
    </citation>
    <scope>NUCLEOTIDE SEQUENCE [LARGE SCALE GENOMIC DNA]</scope>
    <source>
        <strain evidence="8">B10K-CU-031-01</strain>
        <tissue evidence="8">Muscle</tissue>
    </source>
</reference>
<evidence type="ECO:0000313" key="9">
    <source>
        <dbReference type="Proteomes" id="UP000560386"/>
    </source>
</evidence>
<dbReference type="InterPro" id="IPR000571">
    <property type="entry name" value="Znf_CCCH"/>
</dbReference>
<dbReference type="EMBL" id="VWPR01000866">
    <property type="protein sequence ID" value="NXE25467.1"/>
    <property type="molecule type" value="Genomic_DNA"/>
</dbReference>
<dbReference type="GO" id="GO:0061630">
    <property type="term" value="F:ubiquitin protein ligase activity"/>
    <property type="evidence" value="ECO:0007669"/>
    <property type="project" value="UniProtKB-EC"/>
</dbReference>
<gene>
    <name evidence="8" type="primary">Mkrn1_1</name>
    <name evidence="8" type="ORF">ARDKOR_R14924</name>
</gene>
<feature type="domain" description="C3H1-type" evidence="7">
    <location>
        <begin position="36"/>
        <end position="65"/>
    </location>
</feature>
<dbReference type="PROSITE" id="PS50103">
    <property type="entry name" value="ZF_C3H1"/>
    <property type="match status" value="1"/>
</dbReference>
<sequence>KACPECQVTSSYYIPHKYWVSDADEKEKLIKTFKARMRKIRCKFFVWNNGYCPFKSDCIYLHELPASRLPQRRWQRPRMPVEFIPSVSESSDEENEWGLNPPLMEMDFRYSSHGQEILFTDFSDSD</sequence>
<evidence type="ECO:0000256" key="3">
    <source>
        <dbReference type="ARBA" id="ARBA00022723"/>
    </source>
</evidence>
<dbReference type="PANTHER" id="PTHR11224">
    <property type="entry name" value="MAKORIN-RELATED"/>
    <property type="match status" value="1"/>
</dbReference>
<keyword evidence="9" id="KW-1185">Reference proteome</keyword>
<keyword evidence="5 6" id="KW-0862">Zinc</keyword>
<dbReference type="GO" id="GO:0016874">
    <property type="term" value="F:ligase activity"/>
    <property type="evidence" value="ECO:0007669"/>
    <property type="project" value="UniProtKB-KW"/>
</dbReference>
<name>A0A7K8L809_9AVES</name>
<comment type="caution">
    <text evidence="8">The sequence shown here is derived from an EMBL/GenBank/DDBJ whole genome shotgun (WGS) entry which is preliminary data.</text>
</comment>
<keyword evidence="4 6" id="KW-0863">Zinc-finger</keyword>
<evidence type="ECO:0000256" key="2">
    <source>
        <dbReference type="ARBA" id="ARBA00012483"/>
    </source>
</evidence>
<feature type="zinc finger region" description="C3H1-type" evidence="6">
    <location>
        <begin position="36"/>
        <end position="65"/>
    </location>
</feature>
<evidence type="ECO:0000259" key="7">
    <source>
        <dbReference type="PROSITE" id="PS50103"/>
    </source>
</evidence>
<dbReference type="GO" id="GO:0000209">
    <property type="term" value="P:protein polyubiquitination"/>
    <property type="evidence" value="ECO:0007669"/>
    <property type="project" value="InterPro"/>
</dbReference>
<keyword evidence="8" id="KW-0436">Ligase</keyword>
<evidence type="ECO:0000313" key="8">
    <source>
        <dbReference type="EMBL" id="NXE25467.1"/>
    </source>
</evidence>
<dbReference type="EC" id="2.3.2.27" evidence="2"/>
<evidence type="ECO:0000256" key="6">
    <source>
        <dbReference type="PROSITE-ProRule" id="PRU00723"/>
    </source>
</evidence>
<dbReference type="InterPro" id="IPR045072">
    <property type="entry name" value="MKRN-like"/>
</dbReference>
<dbReference type="PANTHER" id="PTHR11224:SF39">
    <property type="entry name" value="RING-TYPE E3 UBIQUITIN TRANSFERASE"/>
    <property type="match status" value="1"/>
</dbReference>
<dbReference type="GO" id="GO:0008270">
    <property type="term" value="F:zinc ion binding"/>
    <property type="evidence" value="ECO:0007669"/>
    <property type="project" value="UniProtKB-KW"/>
</dbReference>
<dbReference type="Proteomes" id="UP000560386">
    <property type="component" value="Unassembled WGS sequence"/>
</dbReference>